<dbReference type="CDD" id="cd12797">
    <property type="entry name" value="M23_peptidase"/>
    <property type="match status" value="1"/>
</dbReference>
<proteinExistence type="predicted"/>
<protein>
    <submittedName>
        <fullName evidence="11">Peptidase M23</fullName>
    </submittedName>
</protein>
<dbReference type="RefSeq" id="WP_111729767.1">
    <property type="nucleotide sequence ID" value="NZ_QHKO01000004.1"/>
</dbReference>
<dbReference type="GO" id="GO:0004222">
    <property type="term" value="F:metalloendopeptidase activity"/>
    <property type="evidence" value="ECO:0007669"/>
    <property type="project" value="TreeGrafter"/>
</dbReference>
<reference evidence="11 12" key="1">
    <citation type="submission" date="2018-05" db="EMBL/GenBank/DDBJ databases">
        <title>Lujinxingia marina gen. nov. sp. nov., a new facultative anaerobic member of the class Deltaproteobacteria, and proposal of Lujinxingaceae fam. nov.</title>
        <authorList>
            <person name="Li C.-M."/>
        </authorList>
    </citation>
    <scope>NUCLEOTIDE SEQUENCE [LARGE SCALE GENOMIC DNA]</scope>
    <source>
        <strain evidence="11 12">B210</strain>
    </source>
</reference>
<dbReference type="EMBL" id="QHKO01000004">
    <property type="protein sequence ID" value="RAL22196.1"/>
    <property type="molecule type" value="Genomic_DNA"/>
</dbReference>
<keyword evidence="8" id="KW-1133">Transmembrane helix</keyword>
<evidence type="ECO:0000256" key="2">
    <source>
        <dbReference type="ARBA" id="ARBA00004196"/>
    </source>
</evidence>
<dbReference type="GO" id="GO:0006508">
    <property type="term" value="P:proteolysis"/>
    <property type="evidence" value="ECO:0007669"/>
    <property type="project" value="UniProtKB-KW"/>
</dbReference>
<keyword evidence="3" id="KW-0645">Protease</keyword>
<keyword evidence="12" id="KW-1185">Reference proteome</keyword>
<dbReference type="InterPro" id="IPR016047">
    <property type="entry name" value="M23ase_b-sheet_dom"/>
</dbReference>
<comment type="subcellular location">
    <subcellularLocation>
        <location evidence="2">Cell envelope</location>
    </subcellularLocation>
</comment>
<evidence type="ECO:0000259" key="10">
    <source>
        <dbReference type="Pfam" id="PF19425"/>
    </source>
</evidence>
<evidence type="ECO:0000256" key="1">
    <source>
        <dbReference type="ARBA" id="ARBA00001947"/>
    </source>
</evidence>
<name>A0A328C5B2_9DELT</name>
<keyword evidence="8" id="KW-0472">Membrane</keyword>
<dbReference type="Gene3D" id="2.70.70.10">
    <property type="entry name" value="Glucose Permease (Domain IIA)"/>
    <property type="match status" value="1"/>
</dbReference>
<evidence type="ECO:0000256" key="5">
    <source>
        <dbReference type="ARBA" id="ARBA00022801"/>
    </source>
</evidence>
<keyword evidence="8" id="KW-0812">Transmembrane</keyword>
<dbReference type="InterPro" id="IPR011055">
    <property type="entry name" value="Dup_hybrid_motif"/>
</dbReference>
<dbReference type="InterPro" id="IPR045834">
    <property type="entry name" value="Csd3_N2"/>
</dbReference>
<evidence type="ECO:0000256" key="7">
    <source>
        <dbReference type="ARBA" id="ARBA00023049"/>
    </source>
</evidence>
<accession>A0A328C5B2</accession>
<evidence type="ECO:0000256" key="8">
    <source>
        <dbReference type="SAM" id="Phobius"/>
    </source>
</evidence>
<evidence type="ECO:0000256" key="6">
    <source>
        <dbReference type="ARBA" id="ARBA00022833"/>
    </source>
</evidence>
<evidence type="ECO:0000313" key="12">
    <source>
        <dbReference type="Proteomes" id="UP000249169"/>
    </source>
</evidence>
<dbReference type="OrthoDB" id="9815245at2"/>
<dbReference type="Gene3D" id="3.10.450.350">
    <property type="match status" value="2"/>
</dbReference>
<keyword evidence="6" id="KW-0862">Zinc</keyword>
<evidence type="ECO:0000256" key="4">
    <source>
        <dbReference type="ARBA" id="ARBA00022723"/>
    </source>
</evidence>
<dbReference type="AlphaFoldDB" id="A0A328C5B2"/>
<dbReference type="Proteomes" id="UP000249169">
    <property type="component" value="Unassembled WGS sequence"/>
</dbReference>
<dbReference type="GO" id="GO:0030313">
    <property type="term" value="C:cell envelope"/>
    <property type="evidence" value="ECO:0007669"/>
    <property type="project" value="UniProtKB-SubCell"/>
</dbReference>
<evidence type="ECO:0000313" key="11">
    <source>
        <dbReference type="EMBL" id="RAL22196.1"/>
    </source>
</evidence>
<dbReference type="InterPro" id="IPR050570">
    <property type="entry name" value="Cell_wall_metabolism_enzyme"/>
</dbReference>
<dbReference type="GO" id="GO:0046872">
    <property type="term" value="F:metal ion binding"/>
    <property type="evidence" value="ECO:0007669"/>
    <property type="project" value="UniProtKB-KW"/>
</dbReference>
<keyword evidence="7" id="KW-0482">Metalloprotease</keyword>
<keyword evidence="4" id="KW-0479">Metal-binding</keyword>
<dbReference type="Pfam" id="PF01551">
    <property type="entry name" value="Peptidase_M23"/>
    <property type="match status" value="1"/>
</dbReference>
<keyword evidence="5" id="KW-0378">Hydrolase</keyword>
<feature type="transmembrane region" description="Helical" evidence="8">
    <location>
        <begin position="21"/>
        <end position="41"/>
    </location>
</feature>
<gene>
    <name evidence="11" type="ORF">DL240_10090</name>
</gene>
<dbReference type="PANTHER" id="PTHR21666">
    <property type="entry name" value="PEPTIDASE-RELATED"/>
    <property type="match status" value="1"/>
</dbReference>
<feature type="domain" description="M23ase beta-sheet core" evidence="9">
    <location>
        <begin position="329"/>
        <end position="426"/>
    </location>
</feature>
<comment type="caution">
    <text evidence="11">The sequence shown here is derived from an EMBL/GenBank/DDBJ whole genome shotgun (WGS) entry which is preliminary data.</text>
</comment>
<dbReference type="SUPFAM" id="SSF51261">
    <property type="entry name" value="Duplicated hybrid motif"/>
    <property type="match status" value="1"/>
</dbReference>
<organism evidence="11 12">
    <name type="scientific">Lujinxingia litoralis</name>
    <dbReference type="NCBI Taxonomy" id="2211119"/>
    <lineage>
        <taxon>Bacteria</taxon>
        <taxon>Deltaproteobacteria</taxon>
        <taxon>Bradymonadales</taxon>
        <taxon>Lujinxingiaceae</taxon>
        <taxon>Lujinxingia</taxon>
    </lineage>
</organism>
<sequence length="487" mass="54209">MRGRWPKQDLLLYPRRRRRKRPWPALVLGALAVGVLLYMMLGKEDEPDPVALARSATMAEAYMRVDSALALAQEGLNNGQAEAMVEARAEKSALTASFEEGRAATLAGEIKPNESVFLSLQRRNLSAGAIHKVVSATEKEFDFRRSRPGDQWRVQTDDAGEIVEFRYQTSPEDIWVTRRQDDGSYVSAQEEVPIEVRHEAVAGTINSSFWLALEATGESGALAHRFMEVFQYTIDFNTETRQGDHFALIVEKVYLNGEYLRYGRLIAAKYMGERGNYWAFYDEERGEEPGYFDEEGESLQRQFLRSPLPFTRVTSRYGRRVHPVLGGTRMHRGVDYGAPIGTPVQAVADGRVSFAGRRGGYGNLLIVKHSGGFETRFAHLDGFGRGIRSGVKVTRGQIVARSGNTGRSTGPHLHYEMLQNGQHIDPLSVDTAKGEALKGAALASFQQETVGPWRQRLMDTLKQAVPQALARTAVSPDETPDTIESAN</sequence>
<dbReference type="Pfam" id="PF19425">
    <property type="entry name" value="Csd3_N2"/>
    <property type="match status" value="1"/>
</dbReference>
<comment type="cofactor">
    <cofactor evidence="1">
        <name>Zn(2+)</name>
        <dbReference type="ChEBI" id="CHEBI:29105"/>
    </cofactor>
</comment>
<evidence type="ECO:0000259" key="9">
    <source>
        <dbReference type="Pfam" id="PF01551"/>
    </source>
</evidence>
<feature type="domain" description="Csd3-like second N-terminal" evidence="10">
    <location>
        <begin position="198"/>
        <end position="309"/>
    </location>
</feature>
<evidence type="ECO:0000256" key="3">
    <source>
        <dbReference type="ARBA" id="ARBA00022670"/>
    </source>
</evidence>
<dbReference type="PANTHER" id="PTHR21666:SF288">
    <property type="entry name" value="CELL DIVISION PROTEIN YTFB"/>
    <property type="match status" value="1"/>
</dbReference>